<dbReference type="PANTHER" id="PTHR47199">
    <property type="entry name" value="PHOTOSYSTEM II STABILITY/ASSEMBLY FACTOR HCF136, CHLOROPLASTIC"/>
    <property type="match status" value="1"/>
</dbReference>
<dbReference type="InterPro" id="IPR028203">
    <property type="entry name" value="PSII_CF48-like_dom"/>
</dbReference>
<name>A0A432XPS4_9GAMM</name>
<dbReference type="PANTHER" id="PTHR47199:SF2">
    <property type="entry name" value="PHOTOSYSTEM II STABILITY_ASSEMBLY FACTOR HCF136, CHLOROPLASTIC"/>
    <property type="match status" value="1"/>
</dbReference>
<comment type="caution">
    <text evidence="4">The sequence shown here is derived from an EMBL/GenBank/DDBJ whole genome shotgun (WGS) entry which is preliminary data.</text>
</comment>
<dbReference type="OrthoDB" id="9813892at2"/>
<dbReference type="GO" id="GO:0015979">
    <property type="term" value="P:photosynthesis"/>
    <property type="evidence" value="ECO:0007669"/>
    <property type="project" value="UniProtKB-KW"/>
</dbReference>
<dbReference type="EMBL" id="PIPT01000001">
    <property type="protein sequence ID" value="RUO50716.1"/>
    <property type="molecule type" value="Genomic_DNA"/>
</dbReference>
<dbReference type="AlphaFoldDB" id="A0A432XPS4"/>
<evidence type="ECO:0000256" key="2">
    <source>
        <dbReference type="ARBA" id="ARBA00023276"/>
    </source>
</evidence>
<dbReference type="SUPFAM" id="SSF110296">
    <property type="entry name" value="Oligoxyloglucan reducing end-specific cellobiohydrolase"/>
    <property type="match status" value="1"/>
</dbReference>
<evidence type="ECO:0000256" key="1">
    <source>
        <dbReference type="ARBA" id="ARBA00022531"/>
    </source>
</evidence>
<dbReference type="Gene3D" id="2.130.10.10">
    <property type="entry name" value="YVTN repeat-like/Quinoprotein amine dehydrogenase"/>
    <property type="match status" value="1"/>
</dbReference>
<dbReference type="GO" id="GO:0009523">
    <property type="term" value="C:photosystem II"/>
    <property type="evidence" value="ECO:0007669"/>
    <property type="project" value="UniProtKB-KW"/>
</dbReference>
<reference evidence="5" key="1">
    <citation type="journal article" date="2018" name="Front. Microbiol.">
        <title>Genome-Based Analysis Reveals the Taxonomy and Diversity of the Family Idiomarinaceae.</title>
        <authorList>
            <person name="Liu Y."/>
            <person name="Lai Q."/>
            <person name="Shao Z."/>
        </authorList>
    </citation>
    <scope>NUCLEOTIDE SEQUENCE [LARGE SCALE GENOMIC DNA]</scope>
    <source>
        <strain evidence="5">SW15</strain>
    </source>
</reference>
<accession>A0A432XPS4</accession>
<proteinExistence type="predicted"/>
<dbReference type="Proteomes" id="UP000286678">
    <property type="component" value="Unassembled WGS sequence"/>
</dbReference>
<keyword evidence="5" id="KW-1185">Reference proteome</keyword>
<keyword evidence="1" id="KW-0602">Photosynthesis</keyword>
<sequence>MYGLRKICNSKHNNSKTQKEQEGSMIRAKVCAAAISLTFSAGLNAPIHAAAALQEAPQAAVETTDAVTDYDVIYAPAMRAPEATRAVLTEIAATSEQQVAVGDYGVIVTRQLGTDEWQQAEVPSSIFLTSVDFADAKLGWAVGHHGVILQTQDGGRTWQPQLDGFEYIDLQVAHYEQRVAQLEEQLANAEDMDPVEREDLEFALDDALFKYDSAQIALEEGPTKPFLDVLALSPQEIFVTGAYGAFLHSTDGGESWSIIDHLVDNIDGFHLNAIQAHGDYVYMVGESGLLFRSSDRGVSWETLDSPYYGSFFGVHIDQQERLWIYGLRGNIFVSEDQGDSFTQLSLEDPVNINNAIDAPNGGLYFVGNAGVVAYLSDSGELTEKTHDSGAVLTDLVINADGSLTLVGQRGILTMPSSALAEKE</sequence>
<dbReference type="InterPro" id="IPR015943">
    <property type="entry name" value="WD40/YVTN_repeat-like_dom_sf"/>
</dbReference>
<dbReference type="CDD" id="cd15482">
    <property type="entry name" value="Sialidase_non-viral"/>
    <property type="match status" value="1"/>
</dbReference>
<keyword evidence="2" id="KW-0604">Photosystem II</keyword>
<evidence type="ECO:0000259" key="3">
    <source>
        <dbReference type="Pfam" id="PF14870"/>
    </source>
</evidence>
<gene>
    <name evidence="4" type="ORF">CWE21_01015</name>
</gene>
<feature type="domain" description="Photosynthesis system II assembly factor Ycf48/Hcf136-like" evidence="3">
    <location>
        <begin position="114"/>
        <end position="161"/>
    </location>
</feature>
<organism evidence="4 5">
    <name type="scientific">Pseudidiomarina aquimaris</name>
    <dbReference type="NCBI Taxonomy" id="641841"/>
    <lineage>
        <taxon>Bacteria</taxon>
        <taxon>Pseudomonadati</taxon>
        <taxon>Pseudomonadota</taxon>
        <taxon>Gammaproteobacteria</taxon>
        <taxon>Alteromonadales</taxon>
        <taxon>Idiomarinaceae</taxon>
        <taxon>Pseudidiomarina</taxon>
    </lineage>
</organism>
<dbReference type="Pfam" id="PF14870">
    <property type="entry name" value="PSII_BNR"/>
    <property type="match status" value="2"/>
</dbReference>
<evidence type="ECO:0000313" key="4">
    <source>
        <dbReference type="EMBL" id="RUO50716.1"/>
    </source>
</evidence>
<protein>
    <recommendedName>
        <fullName evidence="3">Photosynthesis system II assembly factor Ycf48/Hcf136-like domain-containing protein</fullName>
    </recommendedName>
</protein>
<evidence type="ECO:0000313" key="5">
    <source>
        <dbReference type="Proteomes" id="UP000286678"/>
    </source>
</evidence>
<feature type="domain" description="Photosynthesis system II assembly factor Ycf48/Hcf136-like" evidence="3">
    <location>
        <begin position="225"/>
        <end position="303"/>
    </location>
</feature>